<dbReference type="EMBL" id="HBEC01009744">
    <property type="protein sequence ID" value="CAD8284451.1"/>
    <property type="molecule type" value="Transcribed_RNA"/>
</dbReference>
<proteinExistence type="predicted"/>
<reference evidence="2" key="1">
    <citation type="submission" date="2021-01" db="EMBL/GenBank/DDBJ databases">
        <authorList>
            <person name="Corre E."/>
            <person name="Pelletier E."/>
            <person name="Niang G."/>
            <person name="Scheremetjew M."/>
            <person name="Finn R."/>
            <person name="Kale V."/>
            <person name="Holt S."/>
            <person name="Cochrane G."/>
            <person name="Meng A."/>
            <person name="Brown T."/>
            <person name="Cohen L."/>
        </authorList>
    </citation>
    <scope>NUCLEOTIDE SEQUENCE</scope>
    <source>
        <strain evidence="2">CCMP219</strain>
    </source>
</reference>
<protein>
    <submittedName>
        <fullName evidence="2">Uncharacterized protein</fullName>
    </submittedName>
</protein>
<feature type="compositionally biased region" description="Polar residues" evidence="1">
    <location>
        <begin position="55"/>
        <end position="69"/>
    </location>
</feature>
<feature type="region of interest" description="Disordered" evidence="1">
    <location>
        <begin position="39"/>
        <end position="79"/>
    </location>
</feature>
<feature type="compositionally biased region" description="Low complexity" evidence="1">
    <location>
        <begin position="8"/>
        <end position="20"/>
    </location>
</feature>
<sequence length="116" mass="12245">MDSSCNVATPATEPHPATPALHICHTSMPPCGRACCAPQARPPRDVHTTHKRSTAQRSANALSERSTPSRMPHPPPCLLHAPMRVAAGHGCPSGGRLPRPMRAVACTPPHAMWAVA</sequence>
<feature type="region of interest" description="Disordered" evidence="1">
    <location>
        <begin position="1"/>
        <end position="20"/>
    </location>
</feature>
<evidence type="ECO:0000313" key="2">
    <source>
        <dbReference type="EMBL" id="CAD8284451.1"/>
    </source>
</evidence>
<evidence type="ECO:0000256" key="1">
    <source>
        <dbReference type="SAM" id="MobiDB-lite"/>
    </source>
</evidence>
<accession>A0A7R9V500</accession>
<dbReference type="AlphaFoldDB" id="A0A7R9V500"/>
<name>A0A7R9V500_9CHLO</name>
<organism evidence="2">
    <name type="scientific">Chlamydomonas euryale</name>
    <dbReference type="NCBI Taxonomy" id="1486919"/>
    <lineage>
        <taxon>Eukaryota</taxon>
        <taxon>Viridiplantae</taxon>
        <taxon>Chlorophyta</taxon>
        <taxon>core chlorophytes</taxon>
        <taxon>Chlorophyceae</taxon>
        <taxon>CS clade</taxon>
        <taxon>Chlamydomonadales</taxon>
        <taxon>Chlamydomonadaceae</taxon>
        <taxon>Chlamydomonas</taxon>
    </lineage>
</organism>
<gene>
    <name evidence="2" type="ORF">CEUR00632_LOCUS4486</name>
</gene>